<evidence type="ECO:0000313" key="2">
    <source>
        <dbReference type="Proteomes" id="UP000799429"/>
    </source>
</evidence>
<protein>
    <submittedName>
        <fullName evidence="1">Uncharacterized protein</fullName>
    </submittedName>
</protein>
<reference evidence="1" key="1">
    <citation type="journal article" date="2020" name="Stud. Mycol.">
        <title>101 Dothideomycetes genomes: a test case for predicting lifestyles and emergence of pathogens.</title>
        <authorList>
            <person name="Haridas S."/>
            <person name="Albert R."/>
            <person name="Binder M."/>
            <person name="Bloem J."/>
            <person name="Labutti K."/>
            <person name="Salamov A."/>
            <person name="Andreopoulos B."/>
            <person name="Baker S."/>
            <person name="Barry K."/>
            <person name="Bills G."/>
            <person name="Bluhm B."/>
            <person name="Cannon C."/>
            <person name="Castanera R."/>
            <person name="Culley D."/>
            <person name="Daum C."/>
            <person name="Ezra D."/>
            <person name="Gonzalez J."/>
            <person name="Henrissat B."/>
            <person name="Kuo A."/>
            <person name="Liang C."/>
            <person name="Lipzen A."/>
            <person name="Lutzoni F."/>
            <person name="Magnuson J."/>
            <person name="Mondo S."/>
            <person name="Nolan M."/>
            <person name="Ohm R."/>
            <person name="Pangilinan J."/>
            <person name="Park H.-J."/>
            <person name="Ramirez L."/>
            <person name="Alfaro M."/>
            <person name="Sun H."/>
            <person name="Tritt A."/>
            <person name="Yoshinaga Y."/>
            <person name="Zwiers L.-H."/>
            <person name="Turgeon B."/>
            <person name="Goodwin S."/>
            <person name="Spatafora J."/>
            <person name="Crous P."/>
            <person name="Grigoriev I."/>
        </authorList>
    </citation>
    <scope>NUCLEOTIDE SEQUENCE</scope>
    <source>
        <strain evidence="1">CBS 101060</strain>
    </source>
</reference>
<keyword evidence="2" id="KW-1185">Reference proteome</keyword>
<dbReference type="OrthoDB" id="2851338at2759"/>
<gene>
    <name evidence="1" type="ORF">M501DRAFT_998124</name>
</gene>
<sequence length="158" mass="17561">MSSPSALLYVLTSPKPSLSHSNFNEWYDTVHLKDVLSPPGAPTLGLRFKHIDPSAAFPYLALYPLEDLGYLQTDGPKTIPMTHELLGESGEFSKEVDAELRVYVKIQELEGVDLKDGRPKAVVIVHLEPAEGGDEELDEWYRKQVGAICLCVTWMSCT</sequence>
<comment type="caution">
    <text evidence="1">The sequence shown here is derived from an EMBL/GenBank/DDBJ whole genome shotgun (WGS) entry which is preliminary data.</text>
</comment>
<accession>A0A9P4VSD0</accession>
<name>A0A9P4VSD0_9PEZI</name>
<proteinExistence type="predicted"/>
<organism evidence="1 2">
    <name type="scientific">Patellaria atrata CBS 101060</name>
    <dbReference type="NCBI Taxonomy" id="1346257"/>
    <lineage>
        <taxon>Eukaryota</taxon>
        <taxon>Fungi</taxon>
        <taxon>Dikarya</taxon>
        <taxon>Ascomycota</taxon>
        <taxon>Pezizomycotina</taxon>
        <taxon>Dothideomycetes</taxon>
        <taxon>Dothideomycetes incertae sedis</taxon>
        <taxon>Patellariales</taxon>
        <taxon>Patellariaceae</taxon>
        <taxon>Patellaria</taxon>
    </lineage>
</organism>
<evidence type="ECO:0000313" key="1">
    <source>
        <dbReference type="EMBL" id="KAF2841918.1"/>
    </source>
</evidence>
<dbReference type="EMBL" id="MU006090">
    <property type="protein sequence ID" value="KAF2841918.1"/>
    <property type="molecule type" value="Genomic_DNA"/>
</dbReference>
<dbReference type="Proteomes" id="UP000799429">
    <property type="component" value="Unassembled WGS sequence"/>
</dbReference>
<dbReference type="AlphaFoldDB" id="A0A9P4VSD0"/>